<dbReference type="Proteomes" id="UP000589132">
    <property type="component" value="Unassembled WGS sequence"/>
</dbReference>
<dbReference type="InterPro" id="IPR002489">
    <property type="entry name" value="Glu_synth_asu_C"/>
</dbReference>
<gene>
    <name evidence="2" type="ORF">EYO15_00960</name>
</gene>
<dbReference type="EMBL" id="DTTC01000044">
    <property type="protein sequence ID" value="HIA97739.1"/>
    <property type="molecule type" value="Genomic_DNA"/>
</dbReference>
<evidence type="ECO:0000313" key="2">
    <source>
        <dbReference type="EMBL" id="HIA97739.1"/>
    </source>
</evidence>
<sequence length="471" mass="49640">MGDSEGSWTSSAINEELRKKLKNSKSMQVPGLASQACIATNMPPKTNISFDGDAGDNLAGLNNGSNIVLNGNAGRFVGNGMRKGVVIVNGNCEEGVGHCSSGGTIVIQGSVEGSAGPSMKGGDLIISGSVGGDIATCMSGGTIIVCGDVAGYVGRIMTGGRIFLAGEFEDNEQLDVKNSSPSDLKVVKKTLQEYGVDPEGLNFKTVNSKLHKPKTSRKATYNSISETLMLAPAVLSRRPRTPALDNLELSISIGNNKKEPLNLTIPLLWKGTNAPTYAEWALNGKSPGNLDSANMAIIDLTATEINRRLDMKRPADLAFVIELIRQATSKRIPIMVRLPAGDISNDLSVVSKSGADGVILVGGEIPIEAVITAARGYKNSMTILTACQELNCRNATKMIALGSSGIFLEKECQNKELNNFATELAETVGSLGIGKISDLGPENLRTSNQETAAMTGVPLAGYDSVLPMWRH</sequence>
<feature type="domain" description="Glutamate synthase alpha subunit C-terminal" evidence="1">
    <location>
        <begin position="33"/>
        <end position="170"/>
    </location>
</feature>
<protein>
    <recommendedName>
        <fullName evidence="1">Glutamate synthase alpha subunit C-terminal domain-containing protein</fullName>
    </recommendedName>
</protein>
<organism evidence="2 3">
    <name type="scientific">Marine Group III euryarchaeote</name>
    <dbReference type="NCBI Taxonomy" id="2173149"/>
    <lineage>
        <taxon>Archaea</taxon>
        <taxon>Methanobacteriati</taxon>
        <taxon>Thermoplasmatota</taxon>
        <taxon>Thermoplasmata</taxon>
        <taxon>Candidatus Thermoprofundales</taxon>
    </lineage>
</organism>
<dbReference type="SUPFAM" id="SSF69336">
    <property type="entry name" value="Alpha subunit of glutamate synthase, C-terminal domain"/>
    <property type="match status" value="1"/>
</dbReference>
<dbReference type="InterPro" id="IPR036485">
    <property type="entry name" value="Glu_synth_asu_C_sf"/>
</dbReference>
<evidence type="ECO:0000259" key="1">
    <source>
        <dbReference type="Pfam" id="PF01493"/>
    </source>
</evidence>
<comment type="caution">
    <text evidence="2">The sequence shown here is derived from an EMBL/GenBank/DDBJ whole genome shotgun (WGS) entry which is preliminary data.</text>
</comment>
<dbReference type="AlphaFoldDB" id="A0A7J4CYP1"/>
<accession>A0A7J4CYP1</accession>
<dbReference type="CDD" id="cd00504">
    <property type="entry name" value="GXGXG"/>
    <property type="match status" value="1"/>
</dbReference>
<dbReference type="GO" id="GO:0016491">
    <property type="term" value="F:oxidoreductase activity"/>
    <property type="evidence" value="ECO:0007669"/>
    <property type="project" value="InterPro"/>
</dbReference>
<dbReference type="PANTHER" id="PTHR39673:SF5">
    <property type="entry name" value="TUNGSTEN-CONTAINING FORMYLMETHANOFURAN DEHYDROGENASE 2 SUBUNIT C"/>
    <property type="match status" value="1"/>
</dbReference>
<dbReference type="Gene3D" id="2.160.20.60">
    <property type="entry name" value="Glutamate synthase, alpha subunit, C-terminal domain"/>
    <property type="match status" value="1"/>
</dbReference>
<evidence type="ECO:0000313" key="3">
    <source>
        <dbReference type="Proteomes" id="UP000589132"/>
    </source>
</evidence>
<name>A0A7J4CYP1_9ARCH</name>
<dbReference type="PANTHER" id="PTHR39673">
    <property type="entry name" value="TUNGSTEN FORMYLMETHANOFURAN DEHYDROGENASE, SUBUNIT C (FWDC)"/>
    <property type="match status" value="1"/>
</dbReference>
<dbReference type="Pfam" id="PF01493">
    <property type="entry name" value="GXGXG"/>
    <property type="match status" value="1"/>
</dbReference>
<proteinExistence type="predicted"/>
<reference evidence="3" key="1">
    <citation type="journal article" date="2019" name="bioRxiv">
        <title>Genome diversification in globally distributed novel marine Proteobacteria is linked to environmental adaptation.</title>
        <authorList>
            <person name="Zhou Z."/>
            <person name="Tran P.Q."/>
            <person name="Kieft K."/>
            <person name="Anantharaman K."/>
        </authorList>
    </citation>
    <scope>NUCLEOTIDE SEQUENCE [LARGE SCALE GENOMIC DNA]</scope>
</reference>
<dbReference type="SUPFAM" id="SSF51395">
    <property type="entry name" value="FMN-linked oxidoreductases"/>
    <property type="match status" value="1"/>
</dbReference>